<sequence>MTYKVLATVNHTSLDKKNIKQFKSGALAVAVEKASNGNDFVKHIKSTFFSSTKNQVIAKTIDKAVKDVSSGNITHAWVECPNVQINKFLFIKQPNNKAELRKWVEMFTSMVSLANAHNEKELSIHLNDSIISNPFGSLVEVAARTVESSSYKFNKTKNKTVKKLPLSKVTFTSFQLSASQSRNTSAAVKKGYAIGEGMNATKFLGDLPANHCTPRIIESKAKQLKKIFPKLKIKSLNEKQLAQLKMGSYLSVARGSIEPPRMIIIEYNGGPKNVAPAVLVGKGITFDTGGISLKPSGKMDEMKWDMGGAASVFGVMQTLARINAKVNVIGVMACAENMPSSKATKPGDVVTSMSGQTIEILNTDAEGRLVLCDALTYVKRYKPKYVIDIATLTGACVVALGQHASGLMSNDQKLADNILAAGENIFDRAWQLPLWDEYQNCTKTNFADLANIGGSGAGTITAACFLSRFAEDFRWAHLDIAGTAWVTSPKKGSTGRPVPLLTEMVLSSK</sequence>
<reference evidence="10 11" key="1">
    <citation type="journal article" date="2018" name="Microbiome">
        <title>Fine metagenomic profile of the Mediterranean stratified and mixed water columns revealed by assembly and recruitment.</title>
        <authorList>
            <person name="Haro-Moreno J.M."/>
            <person name="Lopez-Perez M."/>
            <person name="De La Torre J.R."/>
            <person name="Picazo A."/>
            <person name="Camacho A."/>
            <person name="Rodriguez-Valera F."/>
        </authorList>
    </citation>
    <scope>NUCLEOTIDE SEQUENCE [LARGE SCALE GENOMIC DNA]</scope>
    <source>
        <strain evidence="10">MED-G82</strain>
    </source>
</reference>
<feature type="binding site" evidence="8">
    <location>
        <position position="282"/>
    </location>
    <ligand>
        <name>Mn(2+)</name>
        <dbReference type="ChEBI" id="CHEBI:29035"/>
        <label>2</label>
    </ligand>
</feature>
<keyword evidence="8" id="KW-0479">Metal-binding</keyword>
<dbReference type="EC" id="3.4.11.10" evidence="8"/>
<comment type="catalytic activity">
    <reaction evidence="1 8">
        <text>Release of an N-terminal amino acid, Xaa-|-Yaa-, in which Xaa is preferably Leu, but may be other amino acids including Pro although not Arg or Lys, and Yaa may be Pro. Amino acid amides and methyl esters are also readily hydrolyzed, but rates on arylamides are exceedingly low.</text>
        <dbReference type="EC" id="3.4.11.1"/>
    </reaction>
</comment>
<feature type="binding site" evidence="8">
    <location>
        <position position="287"/>
    </location>
    <ligand>
        <name>Mn(2+)</name>
        <dbReference type="ChEBI" id="CHEBI:29035"/>
        <label>1</label>
    </ligand>
</feature>
<feature type="binding site" evidence="8">
    <location>
        <position position="366"/>
    </location>
    <ligand>
        <name>Mn(2+)</name>
        <dbReference type="ChEBI" id="CHEBI:29035"/>
        <label>1</label>
    </ligand>
</feature>
<dbReference type="HAMAP" id="MF_00181">
    <property type="entry name" value="Cytosol_peptidase_M17"/>
    <property type="match status" value="1"/>
</dbReference>
<feature type="binding site" evidence="8">
    <location>
        <position position="305"/>
    </location>
    <ligand>
        <name>Mn(2+)</name>
        <dbReference type="ChEBI" id="CHEBI:29035"/>
        <label>2</label>
    </ligand>
</feature>
<dbReference type="InterPro" id="IPR000819">
    <property type="entry name" value="Peptidase_M17_C"/>
</dbReference>
<dbReference type="Gene3D" id="3.40.630.10">
    <property type="entry name" value="Zn peptidases"/>
    <property type="match status" value="1"/>
</dbReference>
<dbReference type="Proteomes" id="UP000253307">
    <property type="component" value="Unassembled WGS sequence"/>
</dbReference>
<dbReference type="GO" id="GO:0005737">
    <property type="term" value="C:cytoplasm"/>
    <property type="evidence" value="ECO:0007669"/>
    <property type="project" value="UniProtKB-SubCell"/>
</dbReference>
<organism evidence="10 11">
    <name type="scientific">SAR86 cluster bacterium</name>
    <dbReference type="NCBI Taxonomy" id="2030880"/>
    <lineage>
        <taxon>Bacteria</taxon>
        <taxon>Pseudomonadati</taxon>
        <taxon>Pseudomonadota</taxon>
        <taxon>Gammaproteobacteria</taxon>
        <taxon>SAR86 cluster</taxon>
    </lineage>
</organism>
<comment type="cofactor">
    <cofactor evidence="8">
        <name>Mn(2+)</name>
        <dbReference type="ChEBI" id="CHEBI:29035"/>
    </cofactor>
    <text evidence="8">Binds 2 manganese ions per subunit.</text>
</comment>
<dbReference type="PRINTS" id="PR00481">
    <property type="entry name" value="LAMNOPPTDASE"/>
</dbReference>
<dbReference type="PANTHER" id="PTHR11963:SF23">
    <property type="entry name" value="CYTOSOL AMINOPEPTIDASE"/>
    <property type="match status" value="1"/>
</dbReference>
<feature type="domain" description="Cytosol aminopeptidase" evidence="9">
    <location>
        <begin position="362"/>
        <end position="369"/>
    </location>
</feature>
<name>A0A368BYX2_9GAMM</name>
<comment type="similarity">
    <text evidence="3 8">Belongs to the peptidase M17 family.</text>
</comment>
<gene>
    <name evidence="8" type="primary">pepA</name>
    <name evidence="10" type="ORF">DBW96_01785</name>
</gene>
<dbReference type="SUPFAM" id="SSF53187">
    <property type="entry name" value="Zn-dependent exopeptidases"/>
    <property type="match status" value="1"/>
</dbReference>
<dbReference type="PANTHER" id="PTHR11963">
    <property type="entry name" value="LEUCINE AMINOPEPTIDASE-RELATED"/>
    <property type="match status" value="1"/>
</dbReference>
<feature type="binding site" evidence="8">
    <location>
        <position position="366"/>
    </location>
    <ligand>
        <name>Mn(2+)</name>
        <dbReference type="ChEBI" id="CHEBI:29035"/>
        <label>2</label>
    </ligand>
</feature>
<dbReference type="AlphaFoldDB" id="A0A368BYX2"/>
<keyword evidence="7 8" id="KW-0464">Manganese</keyword>
<evidence type="ECO:0000256" key="2">
    <source>
        <dbReference type="ARBA" id="ARBA00000967"/>
    </source>
</evidence>
<evidence type="ECO:0000256" key="1">
    <source>
        <dbReference type="ARBA" id="ARBA00000135"/>
    </source>
</evidence>
<comment type="caution">
    <text evidence="10">The sequence shown here is derived from an EMBL/GenBank/DDBJ whole genome shotgun (WGS) entry which is preliminary data.</text>
</comment>
<feature type="binding site" evidence="8">
    <location>
        <position position="287"/>
    </location>
    <ligand>
        <name>Mn(2+)</name>
        <dbReference type="ChEBI" id="CHEBI:29035"/>
        <label>2</label>
    </ligand>
</feature>
<protein>
    <recommendedName>
        <fullName evidence="8">Probable cytosol aminopeptidase</fullName>
        <ecNumber evidence="8">3.4.11.1</ecNumber>
    </recommendedName>
    <alternativeName>
        <fullName evidence="8">Leucine aminopeptidase</fullName>
        <shortName evidence="8">LAP</shortName>
        <ecNumber evidence="8">3.4.11.10</ecNumber>
    </alternativeName>
    <alternativeName>
        <fullName evidence="8">Leucyl aminopeptidase</fullName>
    </alternativeName>
</protein>
<keyword evidence="4 8" id="KW-0031">Aminopeptidase</keyword>
<comment type="catalytic activity">
    <reaction evidence="2 8">
        <text>Release of an N-terminal amino acid, preferentially leucine, but not glutamic or aspartic acids.</text>
        <dbReference type="EC" id="3.4.11.10"/>
    </reaction>
</comment>
<evidence type="ECO:0000256" key="7">
    <source>
        <dbReference type="ARBA" id="ARBA00023211"/>
    </source>
</evidence>
<feature type="active site" evidence="8">
    <location>
        <position position="368"/>
    </location>
</feature>
<evidence type="ECO:0000259" key="9">
    <source>
        <dbReference type="PROSITE" id="PS00631"/>
    </source>
</evidence>
<feature type="active site" evidence="8">
    <location>
        <position position="294"/>
    </location>
</feature>
<evidence type="ECO:0000256" key="8">
    <source>
        <dbReference type="HAMAP-Rule" id="MF_00181"/>
    </source>
</evidence>
<dbReference type="EC" id="3.4.11.1" evidence="8"/>
<dbReference type="Gene3D" id="3.40.220.10">
    <property type="entry name" value="Leucine Aminopeptidase, subunit E, domain 1"/>
    <property type="match status" value="1"/>
</dbReference>
<dbReference type="InterPro" id="IPR043472">
    <property type="entry name" value="Macro_dom-like"/>
</dbReference>
<dbReference type="NCBIfam" id="NF002074">
    <property type="entry name" value="PRK00913.1-4"/>
    <property type="match status" value="1"/>
</dbReference>
<evidence type="ECO:0000256" key="5">
    <source>
        <dbReference type="ARBA" id="ARBA00022670"/>
    </source>
</evidence>
<comment type="subcellular location">
    <subcellularLocation>
        <location evidence="8">Cytoplasm</location>
    </subcellularLocation>
</comment>
<dbReference type="GO" id="GO:0070006">
    <property type="term" value="F:metalloaminopeptidase activity"/>
    <property type="evidence" value="ECO:0007669"/>
    <property type="project" value="InterPro"/>
</dbReference>
<accession>A0A368BYX2</accession>
<keyword evidence="5 8" id="KW-0645">Protease</keyword>
<dbReference type="Pfam" id="PF00883">
    <property type="entry name" value="Peptidase_M17"/>
    <property type="match status" value="1"/>
</dbReference>
<comment type="function">
    <text evidence="8">Presumably involved in the processing and regular turnover of intracellular proteins. Catalyzes the removal of unsubstituted N-terminal amino acids from various peptides.</text>
</comment>
<evidence type="ECO:0000313" key="10">
    <source>
        <dbReference type="EMBL" id="RCL41926.1"/>
    </source>
</evidence>
<proteinExistence type="inferred from homology"/>
<dbReference type="CDD" id="cd00433">
    <property type="entry name" value="Peptidase_M17"/>
    <property type="match status" value="1"/>
</dbReference>
<dbReference type="GO" id="GO:0006508">
    <property type="term" value="P:proteolysis"/>
    <property type="evidence" value="ECO:0007669"/>
    <property type="project" value="UniProtKB-KW"/>
</dbReference>
<dbReference type="InterPro" id="IPR023042">
    <property type="entry name" value="Peptidase_M17_leu_NH2_pept"/>
</dbReference>
<dbReference type="GO" id="GO:0030145">
    <property type="term" value="F:manganese ion binding"/>
    <property type="evidence" value="ECO:0007669"/>
    <property type="project" value="UniProtKB-UniRule"/>
</dbReference>
<keyword evidence="6 8" id="KW-0378">Hydrolase</keyword>
<dbReference type="EMBL" id="QOPE01000009">
    <property type="protein sequence ID" value="RCL41926.1"/>
    <property type="molecule type" value="Genomic_DNA"/>
</dbReference>
<dbReference type="SUPFAM" id="SSF52949">
    <property type="entry name" value="Macro domain-like"/>
    <property type="match status" value="1"/>
</dbReference>
<evidence type="ECO:0000256" key="4">
    <source>
        <dbReference type="ARBA" id="ARBA00022438"/>
    </source>
</evidence>
<evidence type="ECO:0000256" key="6">
    <source>
        <dbReference type="ARBA" id="ARBA00022801"/>
    </source>
</evidence>
<evidence type="ECO:0000256" key="3">
    <source>
        <dbReference type="ARBA" id="ARBA00009528"/>
    </source>
</evidence>
<dbReference type="PROSITE" id="PS00631">
    <property type="entry name" value="CYTOSOL_AP"/>
    <property type="match status" value="1"/>
</dbReference>
<feature type="binding site" evidence="8">
    <location>
        <position position="364"/>
    </location>
    <ligand>
        <name>Mn(2+)</name>
        <dbReference type="ChEBI" id="CHEBI:29035"/>
        <label>1</label>
    </ligand>
</feature>
<evidence type="ECO:0000313" key="11">
    <source>
        <dbReference type="Proteomes" id="UP000253307"/>
    </source>
</evidence>
<keyword evidence="8" id="KW-0963">Cytoplasm</keyword>
<dbReference type="InterPro" id="IPR011356">
    <property type="entry name" value="Leucine_aapep/pepB"/>
</dbReference>